<sequence>MSSKNIPKRTQSSFIASNDFQLHNLSQAQDPIFSRSMPRRSKSSSAAVNDSILHERAISIEEQQLSPNNSKLWTPNDFKIAYLALHENK</sequence>
<proteinExistence type="predicted"/>
<evidence type="ECO:0000256" key="1">
    <source>
        <dbReference type="SAM" id="MobiDB-lite"/>
    </source>
</evidence>
<organism evidence="3 4">
    <name type="scientific">Tritrichomonas musculus</name>
    <dbReference type="NCBI Taxonomy" id="1915356"/>
    <lineage>
        <taxon>Eukaryota</taxon>
        <taxon>Metamonada</taxon>
        <taxon>Parabasalia</taxon>
        <taxon>Tritrichomonadida</taxon>
        <taxon>Tritrichomonadidae</taxon>
        <taxon>Tritrichomonas</taxon>
    </lineage>
</organism>
<protein>
    <submittedName>
        <fullName evidence="3">Uncharacterized protein</fullName>
    </submittedName>
</protein>
<dbReference type="EMBL" id="JAPFFF010000008">
    <property type="protein sequence ID" value="KAK8884014.1"/>
    <property type="molecule type" value="Genomic_DNA"/>
</dbReference>
<accession>A0ABR2JYU7</accession>
<evidence type="ECO:0000313" key="2">
    <source>
        <dbReference type="EMBL" id="KAK8834897.1"/>
    </source>
</evidence>
<gene>
    <name evidence="2" type="ORF">M9Y10_021005</name>
    <name evidence="3" type="ORF">M9Y10_043117</name>
</gene>
<dbReference type="EMBL" id="JAPFFF010000274">
    <property type="protein sequence ID" value="KAK8834897.1"/>
    <property type="molecule type" value="Genomic_DNA"/>
</dbReference>
<name>A0ABR2JYU7_9EUKA</name>
<keyword evidence="4" id="KW-1185">Reference proteome</keyword>
<dbReference type="Proteomes" id="UP001470230">
    <property type="component" value="Unassembled WGS sequence"/>
</dbReference>
<evidence type="ECO:0000313" key="3">
    <source>
        <dbReference type="EMBL" id="KAK8884014.1"/>
    </source>
</evidence>
<comment type="caution">
    <text evidence="3">The sequence shown here is derived from an EMBL/GenBank/DDBJ whole genome shotgun (WGS) entry which is preliminary data.</text>
</comment>
<evidence type="ECO:0000313" key="4">
    <source>
        <dbReference type="Proteomes" id="UP001470230"/>
    </source>
</evidence>
<feature type="region of interest" description="Disordered" evidence="1">
    <location>
        <begin position="29"/>
        <end position="48"/>
    </location>
</feature>
<reference evidence="3 4" key="1">
    <citation type="submission" date="2024-04" db="EMBL/GenBank/DDBJ databases">
        <title>Tritrichomonas musculus Genome.</title>
        <authorList>
            <person name="Alves-Ferreira E."/>
            <person name="Grigg M."/>
            <person name="Lorenzi H."/>
            <person name="Galac M."/>
        </authorList>
    </citation>
    <scope>NUCLEOTIDE SEQUENCE [LARGE SCALE GENOMIC DNA]</scope>
    <source>
        <strain evidence="3 4">EAF2021</strain>
    </source>
</reference>